<feature type="compositionally biased region" description="Basic residues" evidence="1">
    <location>
        <begin position="60"/>
        <end position="69"/>
    </location>
</feature>
<evidence type="ECO:0000256" key="1">
    <source>
        <dbReference type="SAM" id="MobiDB-lite"/>
    </source>
</evidence>
<proteinExistence type="predicted"/>
<feature type="region of interest" description="Disordered" evidence="1">
    <location>
        <begin position="60"/>
        <end position="83"/>
    </location>
</feature>
<name>A0A4R0JI24_9ACTN</name>
<evidence type="ECO:0000313" key="3">
    <source>
        <dbReference type="EMBL" id="TCC44288.1"/>
    </source>
</evidence>
<evidence type="ECO:0008006" key="5">
    <source>
        <dbReference type="Google" id="ProtNLM"/>
    </source>
</evidence>
<dbReference type="RefSeq" id="WP_131518208.1">
    <property type="nucleotide sequence ID" value="NZ_SJKD01000010.1"/>
</dbReference>
<sequence length="83" mass="9022">MTPRRSVLVRLLVAAVLVSLCSIAATAWLATRSTTVAIQQQRGRALADGQQELRHVARVRRHAPAMGRRRATDRPAEPVGSSP</sequence>
<keyword evidence="4" id="KW-1185">Reference proteome</keyword>
<dbReference type="AlphaFoldDB" id="A0A4R0JI24"/>
<reference evidence="3 4" key="1">
    <citation type="submission" date="2019-02" db="EMBL/GenBank/DDBJ databases">
        <title>Kribbella capetownensis sp. nov. and Kribbella speibonae sp. nov., isolated from soil.</title>
        <authorList>
            <person name="Curtis S.M."/>
            <person name="Norton I."/>
            <person name="Everest G.J."/>
            <person name="Meyers P.R."/>
        </authorList>
    </citation>
    <scope>NUCLEOTIDE SEQUENCE [LARGE SCALE GENOMIC DNA]</scope>
    <source>
        <strain evidence="3 4">YM53</strain>
    </source>
</reference>
<accession>A0A4R0JI24</accession>
<comment type="caution">
    <text evidence="3">The sequence shown here is derived from an EMBL/GenBank/DDBJ whole genome shotgun (WGS) entry which is preliminary data.</text>
</comment>
<gene>
    <name evidence="3" type="ORF">E0H75_36210</name>
</gene>
<keyword evidence="2" id="KW-0732">Signal</keyword>
<feature type="chain" id="PRO_5020506598" description="Two-component sensor histidine kinase" evidence="2">
    <location>
        <begin position="25"/>
        <end position="83"/>
    </location>
</feature>
<evidence type="ECO:0000313" key="4">
    <source>
        <dbReference type="Proteomes" id="UP000293342"/>
    </source>
</evidence>
<dbReference type="Proteomes" id="UP000293342">
    <property type="component" value="Unassembled WGS sequence"/>
</dbReference>
<dbReference type="EMBL" id="SJKD01000010">
    <property type="protein sequence ID" value="TCC44288.1"/>
    <property type="molecule type" value="Genomic_DNA"/>
</dbReference>
<organism evidence="3 4">
    <name type="scientific">Kribbella capetownensis</name>
    <dbReference type="NCBI Taxonomy" id="1572659"/>
    <lineage>
        <taxon>Bacteria</taxon>
        <taxon>Bacillati</taxon>
        <taxon>Actinomycetota</taxon>
        <taxon>Actinomycetes</taxon>
        <taxon>Propionibacteriales</taxon>
        <taxon>Kribbellaceae</taxon>
        <taxon>Kribbella</taxon>
    </lineage>
</organism>
<evidence type="ECO:0000256" key="2">
    <source>
        <dbReference type="SAM" id="SignalP"/>
    </source>
</evidence>
<feature type="signal peptide" evidence="2">
    <location>
        <begin position="1"/>
        <end position="24"/>
    </location>
</feature>
<protein>
    <recommendedName>
        <fullName evidence="5">Two-component sensor histidine kinase</fullName>
    </recommendedName>
</protein>